<dbReference type="EMBL" id="JACXVP010000009">
    <property type="protein sequence ID" value="KAG5587774.1"/>
    <property type="molecule type" value="Genomic_DNA"/>
</dbReference>
<proteinExistence type="predicted"/>
<reference evidence="1 2" key="1">
    <citation type="submission" date="2020-09" db="EMBL/GenBank/DDBJ databases">
        <title>De no assembly of potato wild relative species, Solanum commersonii.</title>
        <authorList>
            <person name="Cho K."/>
        </authorList>
    </citation>
    <scope>NUCLEOTIDE SEQUENCE [LARGE SCALE GENOMIC DNA]</scope>
    <source>
        <strain evidence="1">LZ3.2</strain>
        <tissue evidence="1">Leaf</tissue>
    </source>
</reference>
<dbReference type="AlphaFoldDB" id="A0A9J5XL10"/>
<gene>
    <name evidence="1" type="ORF">H5410_048208</name>
</gene>
<keyword evidence="2" id="KW-1185">Reference proteome</keyword>
<evidence type="ECO:0000313" key="1">
    <source>
        <dbReference type="EMBL" id="KAG5587774.1"/>
    </source>
</evidence>
<comment type="caution">
    <text evidence="1">The sequence shown here is derived from an EMBL/GenBank/DDBJ whole genome shotgun (WGS) entry which is preliminary data.</text>
</comment>
<protein>
    <submittedName>
        <fullName evidence="1">Uncharacterized protein</fullName>
    </submittedName>
</protein>
<name>A0A9J5XL10_SOLCO</name>
<sequence>MVVALDNASNNTNDASIWVAHVLNLVVQDDISLFDCDCMKIEYTIAWIFYAHRAARIREINERCVLCDMPPRKVSRHIKTR</sequence>
<accession>A0A9J5XL10</accession>
<dbReference type="Proteomes" id="UP000824120">
    <property type="component" value="Chromosome 9"/>
</dbReference>
<evidence type="ECO:0000313" key="2">
    <source>
        <dbReference type="Proteomes" id="UP000824120"/>
    </source>
</evidence>
<organism evidence="1 2">
    <name type="scientific">Solanum commersonii</name>
    <name type="common">Commerson's wild potato</name>
    <name type="synonym">Commerson's nightshade</name>
    <dbReference type="NCBI Taxonomy" id="4109"/>
    <lineage>
        <taxon>Eukaryota</taxon>
        <taxon>Viridiplantae</taxon>
        <taxon>Streptophyta</taxon>
        <taxon>Embryophyta</taxon>
        <taxon>Tracheophyta</taxon>
        <taxon>Spermatophyta</taxon>
        <taxon>Magnoliopsida</taxon>
        <taxon>eudicotyledons</taxon>
        <taxon>Gunneridae</taxon>
        <taxon>Pentapetalae</taxon>
        <taxon>asterids</taxon>
        <taxon>lamiids</taxon>
        <taxon>Solanales</taxon>
        <taxon>Solanaceae</taxon>
        <taxon>Solanoideae</taxon>
        <taxon>Solaneae</taxon>
        <taxon>Solanum</taxon>
    </lineage>
</organism>